<dbReference type="Pfam" id="PF12867">
    <property type="entry name" value="DinB_2"/>
    <property type="match status" value="1"/>
</dbReference>
<dbReference type="InterPro" id="IPR034660">
    <property type="entry name" value="DinB/YfiT-like"/>
</dbReference>
<keyword evidence="2" id="KW-1185">Reference proteome</keyword>
<reference evidence="1 2" key="1">
    <citation type="submission" date="2016-01" db="EMBL/GenBank/DDBJ databases">
        <title>The new phylogeny of the genus Mycobacterium.</title>
        <authorList>
            <person name="Tarcisio F."/>
            <person name="Conor M."/>
            <person name="Antonella G."/>
            <person name="Elisabetta G."/>
            <person name="Giulia F.S."/>
            <person name="Sara T."/>
            <person name="Anna F."/>
            <person name="Clotilde B."/>
            <person name="Roberto B."/>
            <person name="Veronica D.S."/>
            <person name="Fabio R."/>
            <person name="Monica P."/>
            <person name="Olivier J."/>
            <person name="Enrico T."/>
            <person name="Nicola S."/>
        </authorList>
    </citation>
    <scope>NUCLEOTIDE SEQUENCE [LARGE SCALE GENOMIC DNA]</scope>
    <source>
        <strain evidence="1 2">DSM 44179</strain>
    </source>
</reference>
<dbReference type="EMBL" id="LQOJ01000049">
    <property type="protein sequence ID" value="ORV00786.1"/>
    <property type="molecule type" value="Genomic_DNA"/>
</dbReference>
<sequence>MIQPGVAEYGEPCRECGFGWRQPYEQVLAEHDRIHHGYADAVTAQSYRARIDALAWSVGEYVCHVADNEHIWVERFAALPKMAEPRVAPYDQNALAAARHYPEIPYEAAMGSLRRAHGDFTHAVNALPAGMEFHHPEAGTLTALGALRVPVHECHHHLWDIRRILAG</sequence>
<dbReference type="SUPFAM" id="SSF109854">
    <property type="entry name" value="DinB/YfiT-like putative metalloenzymes"/>
    <property type="match status" value="1"/>
</dbReference>
<proteinExistence type="predicted"/>
<evidence type="ECO:0000313" key="1">
    <source>
        <dbReference type="EMBL" id="ORV00786.1"/>
    </source>
</evidence>
<dbReference type="AlphaFoldDB" id="A0A1X1R7V3"/>
<dbReference type="OrthoDB" id="3376896at2"/>
<dbReference type="InterPro" id="IPR024775">
    <property type="entry name" value="DinB-like"/>
</dbReference>
<gene>
    <name evidence="1" type="ORF">AWC04_15345</name>
</gene>
<dbReference type="Gene3D" id="1.20.120.450">
    <property type="entry name" value="dinb family like domain"/>
    <property type="match status" value="1"/>
</dbReference>
<evidence type="ECO:0000313" key="2">
    <source>
        <dbReference type="Proteomes" id="UP000193484"/>
    </source>
</evidence>
<dbReference type="RefSeq" id="WP_085098359.1">
    <property type="nucleotide sequence ID" value="NZ_AP022603.1"/>
</dbReference>
<protein>
    <submittedName>
        <fullName evidence="1">Uncharacterized protein</fullName>
    </submittedName>
</protein>
<comment type="caution">
    <text evidence="1">The sequence shown here is derived from an EMBL/GenBank/DDBJ whole genome shotgun (WGS) entry which is preliminary data.</text>
</comment>
<accession>A0A1X1R7V3</accession>
<name>A0A1X1R7V3_MYCFA</name>
<dbReference type="Proteomes" id="UP000193484">
    <property type="component" value="Unassembled WGS sequence"/>
</dbReference>
<organism evidence="1 2">
    <name type="scientific">Mycolicibacterium fallax</name>
    <name type="common">Mycobacterium fallax</name>
    <dbReference type="NCBI Taxonomy" id="1793"/>
    <lineage>
        <taxon>Bacteria</taxon>
        <taxon>Bacillati</taxon>
        <taxon>Actinomycetota</taxon>
        <taxon>Actinomycetes</taxon>
        <taxon>Mycobacteriales</taxon>
        <taxon>Mycobacteriaceae</taxon>
        <taxon>Mycolicibacterium</taxon>
    </lineage>
</organism>